<dbReference type="EMBL" id="PCVK01000009">
    <property type="protein sequence ID" value="PIQ72007.1"/>
    <property type="molecule type" value="Genomic_DNA"/>
</dbReference>
<protein>
    <submittedName>
        <fullName evidence="8">Serine hydroxymethyltransferase</fullName>
        <ecNumber evidence="8">2.1.2.1</ecNumber>
    </submittedName>
</protein>
<dbReference type="GO" id="GO:0030170">
    <property type="term" value="F:pyridoxal phosphate binding"/>
    <property type="evidence" value="ECO:0007669"/>
    <property type="project" value="InterPro"/>
</dbReference>
<dbReference type="InterPro" id="IPR015421">
    <property type="entry name" value="PyrdxlP-dep_Trfase_major"/>
</dbReference>
<keyword evidence="3" id="KW-0554">One-carbon metabolism</keyword>
<dbReference type="GO" id="GO:0019264">
    <property type="term" value="P:glycine biosynthetic process from serine"/>
    <property type="evidence" value="ECO:0007669"/>
    <property type="project" value="InterPro"/>
</dbReference>
<comment type="caution">
    <text evidence="8">The sequence shown here is derived from an EMBL/GenBank/DDBJ whole genome shotgun (WGS) entry which is preliminary data.</text>
</comment>
<evidence type="ECO:0000256" key="4">
    <source>
        <dbReference type="ARBA" id="ARBA00022679"/>
    </source>
</evidence>
<reference evidence="8 9" key="1">
    <citation type="submission" date="2017-09" db="EMBL/GenBank/DDBJ databases">
        <title>Depth-based differentiation of microbial function through sediment-hosted aquifers and enrichment of novel symbionts in the deep terrestrial subsurface.</title>
        <authorList>
            <person name="Probst A.J."/>
            <person name="Ladd B."/>
            <person name="Jarett J.K."/>
            <person name="Geller-Mcgrath D.E."/>
            <person name="Sieber C.M."/>
            <person name="Emerson J.B."/>
            <person name="Anantharaman K."/>
            <person name="Thomas B.C."/>
            <person name="Malmstrom R."/>
            <person name="Stieglmeier M."/>
            <person name="Klingl A."/>
            <person name="Woyke T."/>
            <person name="Ryan C.M."/>
            <person name="Banfield J.F."/>
        </authorList>
    </citation>
    <scope>NUCLEOTIDE SEQUENCE [LARGE SCALE GENOMIC DNA]</scope>
    <source>
        <strain evidence="8">CG11_big_fil_rev_8_21_14_0_20_37_16</strain>
    </source>
</reference>
<dbReference type="Pfam" id="PF00464">
    <property type="entry name" value="SHMT"/>
    <property type="match status" value="1"/>
</dbReference>
<dbReference type="HAMAP" id="MF_00051">
    <property type="entry name" value="SHMT"/>
    <property type="match status" value="1"/>
</dbReference>
<feature type="non-terminal residue" evidence="8">
    <location>
        <position position="430"/>
    </location>
</feature>
<dbReference type="SUPFAM" id="SSF53383">
    <property type="entry name" value="PLP-dependent transferases"/>
    <property type="match status" value="1"/>
</dbReference>
<dbReference type="GO" id="GO:0005737">
    <property type="term" value="C:cytoplasm"/>
    <property type="evidence" value="ECO:0007669"/>
    <property type="project" value="TreeGrafter"/>
</dbReference>
<evidence type="ECO:0000256" key="5">
    <source>
        <dbReference type="ARBA" id="ARBA00022898"/>
    </source>
</evidence>
<sequence length="430" mass="46747">MIDRQLQQLIKKEKKRQKEGIELIPSENFASAAVRSYLSTELVNKYSEGYPGKRYYGGNEVADEVEILAQERAKKLFGVPFVNVQPYSGSPANLAVYLAVCKPGDSIMGQGLTAGGHLTHGHSVSATGIFYVSHQYGVDPTKKDLFDYDAILKLALEHKPKLIWVGATAHPLIFNYKKFSEIAEKVGAVLAADIAHISGLIVGGVHPSPVPHVHIVTTTTHKTLRGPRGAMIMVTKKGLDAYPDLPERINKAVFPGLQGGPHDNQTAAIAAALAEASTKQFVTYAKQIVKNSVALADELKRQGMTLVGGTSQNHLILVDLTSVMGPGSGIFFSRALDKAGLTLNKNTIPGEQSSPFYPSGVRLGTPAATSRGMKEKDMKKIGAYMGRVLDVIKSYRLPTDKETRLKLLKKFGVFISKNKELKKVRSEVRT</sequence>
<dbReference type="InterPro" id="IPR001085">
    <property type="entry name" value="Ser_HO-MeTrfase"/>
</dbReference>
<dbReference type="Gene3D" id="3.90.1150.10">
    <property type="entry name" value="Aspartate Aminotransferase, domain 1"/>
    <property type="match status" value="1"/>
</dbReference>
<dbReference type="InterPro" id="IPR049943">
    <property type="entry name" value="Ser_HO-MeTrfase-like"/>
</dbReference>
<name>A0A2H0KL68_9BACT</name>
<evidence type="ECO:0000313" key="8">
    <source>
        <dbReference type="EMBL" id="PIQ72007.1"/>
    </source>
</evidence>
<comment type="cofactor">
    <cofactor evidence="1 6">
        <name>pyridoxal 5'-phosphate</name>
        <dbReference type="ChEBI" id="CHEBI:597326"/>
    </cofactor>
</comment>
<accession>A0A2H0KL68</accession>
<keyword evidence="5 6" id="KW-0663">Pyridoxal phosphate</keyword>
<evidence type="ECO:0000313" key="9">
    <source>
        <dbReference type="Proteomes" id="UP000229497"/>
    </source>
</evidence>
<dbReference type="GO" id="GO:0008168">
    <property type="term" value="F:methyltransferase activity"/>
    <property type="evidence" value="ECO:0007669"/>
    <property type="project" value="UniProtKB-KW"/>
</dbReference>
<dbReference type="GO" id="GO:0032259">
    <property type="term" value="P:methylation"/>
    <property type="evidence" value="ECO:0007669"/>
    <property type="project" value="UniProtKB-KW"/>
</dbReference>
<dbReference type="EC" id="2.1.2.1" evidence="8"/>
<dbReference type="InterPro" id="IPR039429">
    <property type="entry name" value="SHMT-like_dom"/>
</dbReference>
<proteinExistence type="inferred from homology"/>
<dbReference type="InterPro" id="IPR015424">
    <property type="entry name" value="PyrdxlP-dep_Trfase"/>
</dbReference>
<evidence type="ECO:0000256" key="2">
    <source>
        <dbReference type="ARBA" id="ARBA00006376"/>
    </source>
</evidence>
<gene>
    <name evidence="8" type="primary">glyA</name>
    <name evidence="8" type="ORF">COV87_00225</name>
</gene>
<dbReference type="PIRSF" id="PIRSF000412">
    <property type="entry name" value="SHMT"/>
    <property type="match status" value="1"/>
</dbReference>
<dbReference type="GO" id="GO:0035999">
    <property type="term" value="P:tetrahydrofolate interconversion"/>
    <property type="evidence" value="ECO:0007669"/>
    <property type="project" value="InterPro"/>
</dbReference>
<dbReference type="Gene3D" id="3.40.640.10">
    <property type="entry name" value="Type I PLP-dependent aspartate aminotransferase-like (Major domain)"/>
    <property type="match status" value="1"/>
</dbReference>
<dbReference type="PANTHER" id="PTHR11680">
    <property type="entry name" value="SERINE HYDROXYMETHYLTRANSFERASE"/>
    <property type="match status" value="1"/>
</dbReference>
<dbReference type="AlphaFoldDB" id="A0A2H0KL68"/>
<keyword evidence="4 8" id="KW-0808">Transferase</keyword>
<organism evidence="8 9">
    <name type="scientific">Candidatus Roizmanbacteria bacterium CG11_big_fil_rev_8_21_14_0_20_37_16</name>
    <dbReference type="NCBI Taxonomy" id="1974857"/>
    <lineage>
        <taxon>Bacteria</taxon>
        <taxon>Candidatus Roizmaniibacteriota</taxon>
    </lineage>
</organism>
<dbReference type="PANTHER" id="PTHR11680:SF35">
    <property type="entry name" value="SERINE HYDROXYMETHYLTRANSFERASE 1"/>
    <property type="match status" value="1"/>
</dbReference>
<evidence type="ECO:0000256" key="6">
    <source>
        <dbReference type="PIRSR" id="PIRSR000412-50"/>
    </source>
</evidence>
<keyword evidence="8" id="KW-0489">Methyltransferase</keyword>
<dbReference type="GO" id="GO:0004372">
    <property type="term" value="F:glycine hydroxymethyltransferase activity"/>
    <property type="evidence" value="ECO:0007669"/>
    <property type="project" value="UniProtKB-EC"/>
</dbReference>
<evidence type="ECO:0000256" key="3">
    <source>
        <dbReference type="ARBA" id="ARBA00022563"/>
    </source>
</evidence>
<dbReference type="CDD" id="cd00378">
    <property type="entry name" value="SHMT"/>
    <property type="match status" value="1"/>
</dbReference>
<dbReference type="Proteomes" id="UP000229497">
    <property type="component" value="Unassembled WGS sequence"/>
</dbReference>
<comment type="similarity">
    <text evidence="2">Belongs to the SHMT family.</text>
</comment>
<dbReference type="InterPro" id="IPR019798">
    <property type="entry name" value="Ser_HO-MeTrfase_PLP_BS"/>
</dbReference>
<evidence type="ECO:0000259" key="7">
    <source>
        <dbReference type="Pfam" id="PF00464"/>
    </source>
</evidence>
<feature type="modified residue" description="N6-(pyridoxal phosphate)lysine" evidence="6">
    <location>
        <position position="222"/>
    </location>
</feature>
<dbReference type="InterPro" id="IPR015422">
    <property type="entry name" value="PyrdxlP-dep_Trfase_small"/>
</dbReference>
<dbReference type="NCBIfam" id="NF000586">
    <property type="entry name" value="PRK00011.1"/>
    <property type="match status" value="1"/>
</dbReference>
<dbReference type="PROSITE" id="PS00096">
    <property type="entry name" value="SHMT"/>
    <property type="match status" value="1"/>
</dbReference>
<feature type="domain" description="Serine hydroxymethyltransferase-like" evidence="7">
    <location>
        <begin position="2"/>
        <end position="385"/>
    </location>
</feature>
<evidence type="ECO:0000256" key="1">
    <source>
        <dbReference type="ARBA" id="ARBA00001933"/>
    </source>
</evidence>